<dbReference type="AlphaFoldDB" id="A0A087DLT0"/>
<reference evidence="1 2" key="1">
    <citation type="submission" date="2014-03" db="EMBL/GenBank/DDBJ databases">
        <title>Genomics of Bifidobacteria.</title>
        <authorList>
            <person name="Ventura M."/>
            <person name="Milani C."/>
            <person name="Lugli G.A."/>
        </authorList>
    </citation>
    <scope>NUCLEOTIDE SEQUENCE [LARGE SCALE GENOMIC DNA]</scope>
    <source>
        <strain evidence="2">JCM 15918</strain>
    </source>
</reference>
<dbReference type="EMBL" id="JGZQ01000008">
    <property type="protein sequence ID" value="KFI96480.1"/>
    <property type="molecule type" value="Genomic_DNA"/>
</dbReference>
<protein>
    <submittedName>
        <fullName evidence="1">Uncharacterized protein</fullName>
    </submittedName>
</protein>
<organism evidence="1 2">
    <name type="scientific">Bifidobacterium adolescentis JCM 15918</name>
    <dbReference type="NCBI Taxonomy" id="1437612"/>
    <lineage>
        <taxon>Bacteria</taxon>
        <taxon>Bacillati</taxon>
        <taxon>Actinomycetota</taxon>
        <taxon>Actinomycetes</taxon>
        <taxon>Bifidobacteriales</taxon>
        <taxon>Bifidobacteriaceae</taxon>
        <taxon>Bifidobacterium</taxon>
    </lineage>
</organism>
<evidence type="ECO:0000313" key="2">
    <source>
        <dbReference type="Proteomes" id="UP000029091"/>
    </source>
</evidence>
<dbReference type="Proteomes" id="UP000029091">
    <property type="component" value="Unassembled WGS sequence"/>
</dbReference>
<name>A0A087DLT0_BIFAD</name>
<evidence type="ECO:0000313" key="1">
    <source>
        <dbReference type="EMBL" id="KFI96480.1"/>
    </source>
</evidence>
<sequence length="199" mass="22630">MQIFTKLSNRFKYSKRRKSQTSAQTRLTAKTIYAAPGNSVIIDASLADKLTLYWGELSHCATRTPGSVTAIAIVPTSLHPIYRASRLQDVKRHVACADQSPSRMGEGDLNAVILVNHHDRKRPHRLAITSINQRFGSRCQALRDMALIQRMQVIILSISDRHHHRRVPQRQSAPLFITQPWPIAIGFQSIVRQLGEYEW</sequence>
<proteinExistence type="predicted"/>
<comment type="caution">
    <text evidence="1">The sequence shown here is derived from an EMBL/GenBank/DDBJ whole genome shotgun (WGS) entry which is preliminary data.</text>
</comment>
<gene>
    <name evidence="1" type="ORF">BSTER_0317</name>
</gene>
<accession>A0A087DLT0</accession>